<comment type="function">
    <text evidence="1 9">May be involved in recombinational repair of damaged DNA.</text>
</comment>
<evidence type="ECO:0000256" key="1">
    <source>
        <dbReference type="ARBA" id="ARBA00003618"/>
    </source>
</evidence>
<keyword evidence="4" id="KW-0547">Nucleotide-binding</keyword>
<dbReference type="InterPro" id="IPR027417">
    <property type="entry name" value="P-loop_NTPase"/>
</dbReference>
<dbReference type="Pfam" id="PF02463">
    <property type="entry name" value="SMC_N"/>
    <property type="match status" value="1"/>
</dbReference>
<name>A0A3A1TUN3_9MICO</name>
<organism evidence="11 12">
    <name type="scientific">Amnibacterium setariae</name>
    <dbReference type="NCBI Taxonomy" id="2306585"/>
    <lineage>
        <taxon>Bacteria</taxon>
        <taxon>Bacillati</taxon>
        <taxon>Actinomycetota</taxon>
        <taxon>Actinomycetes</taxon>
        <taxon>Micrococcales</taxon>
        <taxon>Microbacteriaceae</taxon>
        <taxon>Amnibacterium</taxon>
    </lineage>
</organism>
<dbReference type="InterPro" id="IPR003395">
    <property type="entry name" value="RecF/RecN/SMC_N"/>
</dbReference>
<keyword evidence="6" id="KW-0067">ATP-binding</keyword>
<gene>
    <name evidence="11" type="primary">recN</name>
    <name evidence="11" type="ORF">D1781_07950</name>
</gene>
<sequence>MAGPDVVTGPRPGIEEITIRGIGVIEDAVLPLGPGFTALTGETGAGKTMVVTALGLLLGGRADSGVLRAGADRAVAEARWVVPDHGAVAERVEETGGELEPVGEGTAELLVTRTVSAEGRSRVAVAGRSVPVGVLQELGEALVAVHGQSEQLRLKSPVAQRELLDRFAGTGLTAVLDEYAGVHRRFLGGRAELERLTAEQDARTAEAAELRSALAEIEGVAPQPGEDAELAALAERLGAQDELRIAAATAHEALSSEDVGALDALSLLVEARRALERAAPLDPELASLAETVASLASLAADASGDLASYLAALDPDAPGRLEVTQQRINELGVLMRRYGPTLDDVLAFAETGGRRLLELDADPDRIESLAAQVALDERLAGELADRLSALRRDAALRLGAEVTAELGDLAMGSAAVLVEVTSRDELAASGRDVVQLLLQAYPGAEPRPIARGASGGELSRVMLALEVVLAGTDPVPTFVFDEVDAGIGGGAAIEVGKRLARLAATSQVIAVTHLAQVAAFANNHLKVLKGSDGGVTTSTVQRLAGDDRVAEMARLLSGLTTSESALAHAQELLDLAGTA</sequence>
<dbReference type="PANTHER" id="PTHR11059">
    <property type="entry name" value="DNA REPAIR PROTEIN RECN"/>
    <property type="match status" value="1"/>
</dbReference>
<comment type="similarity">
    <text evidence="2 9">Belongs to the RecN family.</text>
</comment>
<dbReference type="CDD" id="cd03241">
    <property type="entry name" value="ABC_RecN"/>
    <property type="match status" value="1"/>
</dbReference>
<protein>
    <recommendedName>
        <fullName evidence="3 9">DNA repair protein RecN</fullName>
    </recommendedName>
    <alternativeName>
        <fullName evidence="8 9">Recombination protein N</fullName>
    </alternativeName>
</protein>
<dbReference type="GO" id="GO:0006310">
    <property type="term" value="P:DNA recombination"/>
    <property type="evidence" value="ECO:0007669"/>
    <property type="project" value="InterPro"/>
</dbReference>
<dbReference type="PANTHER" id="PTHR11059:SF0">
    <property type="entry name" value="DNA REPAIR PROTEIN RECN"/>
    <property type="match status" value="1"/>
</dbReference>
<evidence type="ECO:0000256" key="4">
    <source>
        <dbReference type="ARBA" id="ARBA00022741"/>
    </source>
</evidence>
<feature type="domain" description="RecF/RecN/SMC N-terminal" evidence="10">
    <location>
        <begin position="14"/>
        <end position="530"/>
    </location>
</feature>
<evidence type="ECO:0000313" key="12">
    <source>
        <dbReference type="Proteomes" id="UP000265742"/>
    </source>
</evidence>
<evidence type="ECO:0000256" key="5">
    <source>
        <dbReference type="ARBA" id="ARBA00022763"/>
    </source>
</evidence>
<dbReference type="GO" id="GO:0005524">
    <property type="term" value="F:ATP binding"/>
    <property type="evidence" value="ECO:0007669"/>
    <property type="project" value="UniProtKB-KW"/>
</dbReference>
<dbReference type="GO" id="GO:0043590">
    <property type="term" value="C:bacterial nucleoid"/>
    <property type="evidence" value="ECO:0007669"/>
    <property type="project" value="TreeGrafter"/>
</dbReference>
<dbReference type="RefSeq" id="WP_119481818.1">
    <property type="nucleotide sequence ID" value="NZ_QXTG01000002.1"/>
</dbReference>
<comment type="caution">
    <text evidence="11">The sequence shown here is derived from an EMBL/GenBank/DDBJ whole genome shotgun (WGS) entry which is preliminary data.</text>
</comment>
<dbReference type="AlphaFoldDB" id="A0A3A1TUN3"/>
<evidence type="ECO:0000259" key="10">
    <source>
        <dbReference type="Pfam" id="PF02463"/>
    </source>
</evidence>
<dbReference type="GO" id="GO:0006281">
    <property type="term" value="P:DNA repair"/>
    <property type="evidence" value="ECO:0007669"/>
    <property type="project" value="UniProtKB-KW"/>
</dbReference>
<accession>A0A3A1TUN3</accession>
<dbReference type="OrthoDB" id="9806954at2"/>
<keyword evidence="5 9" id="KW-0227">DNA damage</keyword>
<dbReference type="Gene3D" id="3.40.50.300">
    <property type="entry name" value="P-loop containing nucleotide triphosphate hydrolases"/>
    <property type="match status" value="2"/>
</dbReference>
<evidence type="ECO:0000256" key="2">
    <source>
        <dbReference type="ARBA" id="ARBA00009441"/>
    </source>
</evidence>
<evidence type="ECO:0000256" key="6">
    <source>
        <dbReference type="ARBA" id="ARBA00022840"/>
    </source>
</evidence>
<evidence type="ECO:0000313" key="11">
    <source>
        <dbReference type="EMBL" id="RIX27509.1"/>
    </source>
</evidence>
<keyword evidence="12" id="KW-1185">Reference proteome</keyword>
<dbReference type="Proteomes" id="UP000265742">
    <property type="component" value="Unassembled WGS sequence"/>
</dbReference>
<dbReference type="SUPFAM" id="SSF52540">
    <property type="entry name" value="P-loop containing nucleoside triphosphate hydrolases"/>
    <property type="match status" value="2"/>
</dbReference>
<evidence type="ECO:0000256" key="7">
    <source>
        <dbReference type="ARBA" id="ARBA00023204"/>
    </source>
</evidence>
<dbReference type="PIRSF" id="PIRSF003128">
    <property type="entry name" value="RecN"/>
    <property type="match status" value="1"/>
</dbReference>
<evidence type="ECO:0000256" key="9">
    <source>
        <dbReference type="PIRNR" id="PIRNR003128"/>
    </source>
</evidence>
<keyword evidence="7 9" id="KW-0234">DNA repair</keyword>
<evidence type="ECO:0000256" key="3">
    <source>
        <dbReference type="ARBA" id="ARBA00021315"/>
    </source>
</evidence>
<dbReference type="NCBIfam" id="TIGR00634">
    <property type="entry name" value="recN"/>
    <property type="match status" value="1"/>
</dbReference>
<evidence type="ECO:0000256" key="8">
    <source>
        <dbReference type="ARBA" id="ARBA00033408"/>
    </source>
</evidence>
<dbReference type="InterPro" id="IPR004604">
    <property type="entry name" value="DNA_recomb/repair_RecN"/>
</dbReference>
<proteinExistence type="inferred from homology"/>
<reference evidence="12" key="1">
    <citation type="submission" date="2018-09" db="EMBL/GenBank/DDBJ databases">
        <authorList>
            <person name="Kim I."/>
        </authorList>
    </citation>
    <scope>NUCLEOTIDE SEQUENCE [LARGE SCALE GENOMIC DNA]</scope>
    <source>
        <strain evidence="12">DD4a</strain>
    </source>
</reference>
<dbReference type="EMBL" id="QXTG01000002">
    <property type="protein sequence ID" value="RIX27509.1"/>
    <property type="molecule type" value="Genomic_DNA"/>
</dbReference>
<dbReference type="GO" id="GO:0009432">
    <property type="term" value="P:SOS response"/>
    <property type="evidence" value="ECO:0007669"/>
    <property type="project" value="TreeGrafter"/>
</dbReference>